<comment type="function">
    <text evidence="4">Binds as a heterodimer with protein bS6 to the central domain of the 16S rRNA, where it helps stabilize the platform of the 30S subunit.</text>
</comment>
<dbReference type="Pfam" id="PF01084">
    <property type="entry name" value="Ribosomal_S18"/>
    <property type="match status" value="1"/>
</dbReference>
<dbReference type="EMBL" id="PCWK01000001">
    <property type="protein sequence ID" value="PIR02869.1"/>
    <property type="molecule type" value="Genomic_DNA"/>
</dbReference>
<comment type="subunit">
    <text evidence="4">Part of the 30S ribosomal subunit. Forms a tight heterodimer with protein bS6.</text>
</comment>
<comment type="similarity">
    <text evidence="1 4 5">Belongs to the bacterial ribosomal protein bS18 family.</text>
</comment>
<evidence type="ECO:0000256" key="1">
    <source>
        <dbReference type="ARBA" id="ARBA00005589"/>
    </source>
</evidence>
<protein>
    <recommendedName>
        <fullName evidence="4">Small ribosomal subunit protein bS18</fullName>
    </recommendedName>
</protein>
<dbReference type="GO" id="GO:0070181">
    <property type="term" value="F:small ribosomal subunit rRNA binding"/>
    <property type="evidence" value="ECO:0007669"/>
    <property type="project" value="TreeGrafter"/>
</dbReference>
<dbReference type="GO" id="GO:0022627">
    <property type="term" value="C:cytosolic small ribosomal subunit"/>
    <property type="evidence" value="ECO:0007669"/>
    <property type="project" value="TreeGrafter"/>
</dbReference>
<dbReference type="PRINTS" id="PR00974">
    <property type="entry name" value="RIBOSOMALS18"/>
</dbReference>
<dbReference type="InterPro" id="IPR036870">
    <property type="entry name" value="Ribosomal_bS18_sf"/>
</dbReference>
<evidence type="ECO:0000256" key="4">
    <source>
        <dbReference type="HAMAP-Rule" id="MF_00270"/>
    </source>
</evidence>
<dbReference type="NCBIfam" id="TIGR00165">
    <property type="entry name" value="S18"/>
    <property type="match status" value="1"/>
</dbReference>
<sequence>MFCYFCKNNINEIDFKDTELLKRFLSKSAKIKSRKKTGLCAKHQRAVSRAIKKARVLGLLPYTTK</sequence>
<proteinExistence type="inferred from homology"/>
<organism evidence="6 7">
    <name type="scientific">Candidatus Nealsonbacteria bacterium CG11_big_fil_rev_8_21_14_0_20_35_11</name>
    <dbReference type="NCBI Taxonomy" id="1974713"/>
    <lineage>
        <taxon>Bacteria</taxon>
        <taxon>Candidatus Nealsoniibacteriota</taxon>
    </lineage>
</organism>
<gene>
    <name evidence="4 6" type="primary">rpsR</name>
    <name evidence="6" type="ORF">COV62_00030</name>
</gene>
<evidence type="ECO:0000256" key="2">
    <source>
        <dbReference type="ARBA" id="ARBA00022980"/>
    </source>
</evidence>
<keyword evidence="2 4" id="KW-0689">Ribosomal protein</keyword>
<evidence type="ECO:0000256" key="3">
    <source>
        <dbReference type="ARBA" id="ARBA00023274"/>
    </source>
</evidence>
<dbReference type="Gene3D" id="4.10.640.10">
    <property type="entry name" value="Ribosomal protein S18"/>
    <property type="match status" value="1"/>
</dbReference>
<evidence type="ECO:0000256" key="5">
    <source>
        <dbReference type="RuleBase" id="RU003910"/>
    </source>
</evidence>
<dbReference type="Proteomes" id="UP000231139">
    <property type="component" value="Unassembled WGS sequence"/>
</dbReference>
<dbReference type="AlphaFoldDB" id="A0A2H0N1U5"/>
<dbReference type="InterPro" id="IPR001648">
    <property type="entry name" value="Ribosomal_bS18"/>
</dbReference>
<dbReference type="SUPFAM" id="SSF46911">
    <property type="entry name" value="Ribosomal protein S18"/>
    <property type="match status" value="1"/>
</dbReference>
<accession>A0A2H0N1U5</accession>
<keyword evidence="4" id="KW-0699">rRNA-binding</keyword>
<evidence type="ECO:0000313" key="6">
    <source>
        <dbReference type="EMBL" id="PIR02869.1"/>
    </source>
</evidence>
<dbReference type="HAMAP" id="MF_00270">
    <property type="entry name" value="Ribosomal_bS18"/>
    <property type="match status" value="1"/>
</dbReference>
<comment type="caution">
    <text evidence="6">The sequence shown here is derived from an EMBL/GenBank/DDBJ whole genome shotgun (WGS) entry which is preliminary data.</text>
</comment>
<evidence type="ECO:0000313" key="7">
    <source>
        <dbReference type="Proteomes" id="UP000231139"/>
    </source>
</evidence>
<keyword evidence="4" id="KW-0694">RNA-binding</keyword>
<keyword evidence="3 4" id="KW-0687">Ribonucleoprotein</keyword>
<dbReference type="GO" id="GO:0003735">
    <property type="term" value="F:structural constituent of ribosome"/>
    <property type="evidence" value="ECO:0007669"/>
    <property type="project" value="InterPro"/>
</dbReference>
<dbReference type="PANTHER" id="PTHR13479">
    <property type="entry name" value="30S RIBOSOMAL PROTEIN S18"/>
    <property type="match status" value="1"/>
</dbReference>
<dbReference type="GO" id="GO:0006412">
    <property type="term" value="P:translation"/>
    <property type="evidence" value="ECO:0007669"/>
    <property type="project" value="UniProtKB-UniRule"/>
</dbReference>
<name>A0A2H0N1U5_9BACT</name>
<reference evidence="6 7" key="1">
    <citation type="submission" date="2017-09" db="EMBL/GenBank/DDBJ databases">
        <title>Depth-based differentiation of microbial function through sediment-hosted aquifers and enrichment of novel symbionts in the deep terrestrial subsurface.</title>
        <authorList>
            <person name="Probst A.J."/>
            <person name="Ladd B."/>
            <person name="Jarett J.K."/>
            <person name="Geller-Mcgrath D.E."/>
            <person name="Sieber C.M."/>
            <person name="Emerson J.B."/>
            <person name="Anantharaman K."/>
            <person name="Thomas B.C."/>
            <person name="Malmstrom R."/>
            <person name="Stieglmeier M."/>
            <person name="Klingl A."/>
            <person name="Woyke T."/>
            <person name="Ryan C.M."/>
            <person name="Banfield J.F."/>
        </authorList>
    </citation>
    <scope>NUCLEOTIDE SEQUENCE [LARGE SCALE GENOMIC DNA]</scope>
    <source>
        <strain evidence="6">CG11_big_fil_rev_8_21_14_0_20_35_11</strain>
    </source>
</reference>
<dbReference type="PANTHER" id="PTHR13479:SF40">
    <property type="entry name" value="SMALL RIBOSOMAL SUBUNIT PROTEIN BS18M"/>
    <property type="match status" value="1"/>
</dbReference>